<comment type="caution">
    <text evidence="7">The sequence shown here is derived from an EMBL/GenBank/DDBJ whole genome shotgun (WGS) entry which is preliminary data.</text>
</comment>
<dbReference type="GO" id="GO:0015171">
    <property type="term" value="F:amino acid transmembrane transporter activity"/>
    <property type="evidence" value="ECO:0007669"/>
    <property type="project" value="TreeGrafter"/>
</dbReference>
<dbReference type="OrthoDB" id="9784202at2"/>
<feature type="transmembrane region" description="Helical" evidence="6">
    <location>
        <begin position="41"/>
        <end position="65"/>
    </location>
</feature>
<evidence type="ECO:0000313" key="8">
    <source>
        <dbReference type="Proteomes" id="UP000070513"/>
    </source>
</evidence>
<keyword evidence="4 6" id="KW-1133">Transmembrane helix</keyword>
<dbReference type="AlphaFoldDB" id="A0A135WJI4"/>
<organism evidence="7 8">
    <name type="scientific">Chryseobacterium kwangjuense</name>
    <dbReference type="NCBI Taxonomy" id="267125"/>
    <lineage>
        <taxon>Bacteria</taxon>
        <taxon>Pseudomonadati</taxon>
        <taxon>Bacteroidota</taxon>
        <taxon>Flavobacteriia</taxon>
        <taxon>Flavobacteriales</taxon>
        <taxon>Weeksellaceae</taxon>
        <taxon>Chryseobacterium group</taxon>
        <taxon>Chryseobacterium</taxon>
    </lineage>
</organism>
<feature type="transmembrane region" description="Helical" evidence="6">
    <location>
        <begin position="6"/>
        <end position="29"/>
    </location>
</feature>
<feature type="transmembrane region" description="Helical" evidence="6">
    <location>
        <begin position="189"/>
        <end position="207"/>
    </location>
</feature>
<name>A0A135WJI4_9FLAO</name>
<evidence type="ECO:0000256" key="6">
    <source>
        <dbReference type="SAM" id="Phobius"/>
    </source>
</evidence>
<dbReference type="InterPro" id="IPR001123">
    <property type="entry name" value="LeuE-type"/>
</dbReference>
<evidence type="ECO:0000256" key="4">
    <source>
        <dbReference type="ARBA" id="ARBA00022989"/>
    </source>
</evidence>
<feature type="transmembrane region" description="Helical" evidence="6">
    <location>
        <begin position="71"/>
        <end position="89"/>
    </location>
</feature>
<keyword evidence="2" id="KW-1003">Cell membrane</keyword>
<feature type="transmembrane region" description="Helical" evidence="6">
    <location>
        <begin position="155"/>
        <end position="177"/>
    </location>
</feature>
<dbReference type="PIRSF" id="PIRSF006324">
    <property type="entry name" value="LeuE"/>
    <property type="match status" value="1"/>
</dbReference>
<proteinExistence type="predicted"/>
<evidence type="ECO:0000256" key="3">
    <source>
        <dbReference type="ARBA" id="ARBA00022692"/>
    </source>
</evidence>
<evidence type="ECO:0000256" key="1">
    <source>
        <dbReference type="ARBA" id="ARBA00004651"/>
    </source>
</evidence>
<evidence type="ECO:0000313" key="7">
    <source>
        <dbReference type="EMBL" id="KXH85077.1"/>
    </source>
</evidence>
<evidence type="ECO:0000256" key="5">
    <source>
        <dbReference type="ARBA" id="ARBA00023136"/>
    </source>
</evidence>
<dbReference type="Pfam" id="PF01810">
    <property type="entry name" value="LysE"/>
    <property type="match status" value="1"/>
</dbReference>
<dbReference type="PANTHER" id="PTHR30086">
    <property type="entry name" value="ARGININE EXPORTER PROTEIN ARGO"/>
    <property type="match status" value="1"/>
</dbReference>
<protein>
    <submittedName>
        <fullName evidence="7">Lysine transporter LysE</fullName>
    </submittedName>
</protein>
<dbReference type="EMBL" id="LPUR01000001">
    <property type="protein sequence ID" value="KXH85077.1"/>
    <property type="molecule type" value="Genomic_DNA"/>
</dbReference>
<evidence type="ECO:0000256" key="2">
    <source>
        <dbReference type="ARBA" id="ARBA00022475"/>
    </source>
</evidence>
<dbReference type="Proteomes" id="UP000070513">
    <property type="component" value="Unassembled WGS sequence"/>
</dbReference>
<comment type="subcellular location">
    <subcellularLocation>
        <location evidence="1">Cell membrane</location>
        <topology evidence="1">Multi-pass membrane protein</topology>
    </subcellularLocation>
</comment>
<keyword evidence="5 6" id="KW-0472">Membrane</keyword>
<reference evidence="7 8" key="2">
    <citation type="journal article" date="2016" name="Genome Announc.">
        <title>Draft Genome Sequence of a Biocontrol Rhizobacterium, Chryseobacterium kwangjuense Strain KJ1R5, Isolated from Pepper (Capsicum annuum).</title>
        <authorList>
            <person name="Jeong J.J."/>
            <person name="Park H."/>
            <person name="Park B.H."/>
            <person name="Mannaa M."/>
            <person name="Sang M.K."/>
            <person name="Choi I.G."/>
            <person name="Kim K.D."/>
        </authorList>
    </citation>
    <scope>NUCLEOTIDE SEQUENCE [LARGE SCALE GENOMIC DNA]</scope>
    <source>
        <strain evidence="7 8">KJ1R5</strain>
    </source>
</reference>
<keyword evidence="3 6" id="KW-0812">Transmembrane</keyword>
<dbReference type="PANTHER" id="PTHR30086:SF20">
    <property type="entry name" value="ARGININE EXPORTER PROTEIN ARGO-RELATED"/>
    <property type="match status" value="1"/>
</dbReference>
<dbReference type="RefSeq" id="WP_062648545.1">
    <property type="nucleotide sequence ID" value="NZ_LPUR01000001.1"/>
</dbReference>
<feature type="transmembrane region" description="Helical" evidence="6">
    <location>
        <begin position="114"/>
        <end position="135"/>
    </location>
</feature>
<sequence length="211" mass="23306">MIPLHELLFFVLAALILVISPGPNMIYLISKSITQGKKSGLISLAGVVCGFMFHIVMVSFGLTAVLLAVPVAYTVLKTLGTVYLLYLAYQAVKPKSRNLFDVDKNSPHDGPRKLFTVGFLTNILNPKVAVFYLSFFPQFIKPEYGSVLIQSFELGIIQVLVSFSVNFIIVLTAAKVAPFFAGNPFWVKIQKWFMAGVLTYLAVKMAFSKAK</sequence>
<accession>A0A135WJI4</accession>
<reference evidence="8" key="1">
    <citation type="submission" date="2015-12" db="EMBL/GenBank/DDBJ databases">
        <title>Genome sequence of a biocontrol rhizobacterium Chryseobacterium kwangjuense strain KJ1R5 isolated from pepper (Capsicum annuum L.).</title>
        <authorList>
            <person name="Jeong J.-J."/>
            <person name="Park H."/>
            <person name="Mannaa M."/>
            <person name="Sang M.K."/>
            <person name="Choi I.-G."/>
            <person name="Kim K.D."/>
        </authorList>
    </citation>
    <scope>NUCLEOTIDE SEQUENCE [LARGE SCALE GENOMIC DNA]</scope>
    <source>
        <strain evidence="8">KJ1R5</strain>
    </source>
</reference>
<gene>
    <name evidence="7" type="ORF">AU378_04795</name>
</gene>
<dbReference type="GO" id="GO:0005886">
    <property type="term" value="C:plasma membrane"/>
    <property type="evidence" value="ECO:0007669"/>
    <property type="project" value="UniProtKB-SubCell"/>
</dbReference>